<dbReference type="PANTHER" id="PTHR33751">
    <property type="entry name" value="CBB3-TYPE CYTOCHROME C OXIDASE SUBUNIT FIXP"/>
    <property type="match status" value="1"/>
</dbReference>
<comment type="subcellular location">
    <subcellularLocation>
        <location evidence="1">Periplasm</location>
    </subcellularLocation>
</comment>
<gene>
    <name evidence="12" type="ORF">B5D82_07765</name>
</gene>
<feature type="binding site" description="axial binding residue" evidence="9">
    <location>
        <position position="140"/>
    </location>
    <ligand>
        <name>heme c</name>
        <dbReference type="ChEBI" id="CHEBI:61717"/>
        <label>2</label>
    </ligand>
    <ligandPart>
        <name>Fe</name>
        <dbReference type="ChEBI" id="CHEBI:18248"/>
    </ligandPart>
</feature>
<dbReference type="InterPro" id="IPR008168">
    <property type="entry name" value="Cyt_C_IC"/>
</dbReference>
<keyword evidence="4 9" id="KW-0479">Metal-binding</keyword>
<feature type="binding site" description="covalent" evidence="8">
    <location>
        <position position="136"/>
    </location>
    <ligand>
        <name>heme c</name>
        <dbReference type="ChEBI" id="CHEBI:61717"/>
        <label>2</label>
    </ligand>
</feature>
<dbReference type="OrthoDB" id="9773456at2"/>
<feature type="binding site" description="axial binding residue" evidence="9">
    <location>
        <position position="39"/>
    </location>
    <ligand>
        <name>heme c</name>
        <dbReference type="ChEBI" id="CHEBI:61717"/>
        <label>1</label>
    </ligand>
    <ligandPart>
        <name>Fe</name>
        <dbReference type="ChEBI" id="CHEBI:18248"/>
    </ligandPart>
</feature>
<evidence type="ECO:0000259" key="11">
    <source>
        <dbReference type="PROSITE" id="PS51007"/>
    </source>
</evidence>
<dbReference type="KEGG" id="cber:B5D82_07765"/>
<dbReference type="GO" id="GO:0042597">
    <property type="term" value="C:periplasmic space"/>
    <property type="evidence" value="ECO:0007669"/>
    <property type="project" value="UniProtKB-SubCell"/>
</dbReference>
<proteinExistence type="predicted"/>
<keyword evidence="10" id="KW-0732">Signal</keyword>
<dbReference type="Proteomes" id="UP000202259">
    <property type="component" value="Chromosome"/>
</dbReference>
<feature type="binding site" description="covalent" evidence="8">
    <location>
        <position position="139"/>
    </location>
    <ligand>
        <name>heme c</name>
        <dbReference type="ChEBI" id="CHEBI:61717"/>
        <label>2</label>
    </ligand>
</feature>
<organism evidence="12 13">
    <name type="scientific">Cognaticolwellia beringensis</name>
    <dbReference type="NCBI Taxonomy" id="1967665"/>
    <lineage>
        <taxon>Bacteria</taxon>
        <taxon>Pseudomonadati</taxon>
        <taxon>Pseudomonadota</taxon>
        <taxon>Gammaproteobacteria</taxon>
        <taxon>Alteromonadales</taxon>
        <taxon>Colwelliaceae</taxon>
        <taxon>Cognaticolwellia</taxon>
    </lineage>
</organism>
<feature type="chain" id="PRO_5013098411" evidence="10">
    <location>
        <begin position="21"/>
        <end position="206"/>
    </location>
</feature>
<dbReference type="InterPro" id="IPR009056">
    <property type="entry name" value="Cyt_c-like_dom"/>
</dbReference>
<name>A0A222G718_9GAMM</name>
<feature type="domain" description="Cytochrome c" evidence="11">
    <location>
        <begin position="23"/>
        <end position="108"/>
    </location>
</feature>
<evidence type="ECO:0000256" key="1">
    <source>
        <dbReference type="ARBA" id="ARBA00004418"/>
    </source>
</evidence>
<dbReference type="RefSeq" id="WP_081150514.1">
    <property type="nucleotide sequence ID" value="NZ_CP020465.1"/>
</dbReference>
<evidence type="ECO:0000256" key="10">
    <source>
        <dbReference type="SAM" id="SignalP"/>
    </source>
</evidence>
<sequence>MKKFIITILLGLSAVATANAAEGNAEAGKGKSAMCAACHGSDGNSLVPMYPKLAGQSASYLVKQLAEFKLGMTSGGKSGRVDPVMGGMAMTLSEQDMADVSAFYASQKITAGSGNADALGKKLYLGGNAEMEVTACVACHGINGKGMPNAGFPALASQNADYLKIQLEKFRNGTRNNDLNGMMQGVAANLTDDEIAALSQYMSSLK</sequence>
<evidence type="ECO:0000256" key="3">
    <source>
        <dbReference type="ARBA" id="ARBA00022617"/>
    </source>
</evidence>
<keyword evidence="6" id="KW-0249">Electron transport</keyword>
<feature type="signal peptide" evidence="10">
    <location>
        <begin position="1"/>
        <end position="20"/>
    </location>
</feature>
<feature type="binding site" description="covalent" evidence="8">
    <location>
        <position position="38"/>
    </location>
    <ligand>
        <name>heme c</name>
        <dbReference type="ChEBI" id="CHEBI:61717"/>
        <label>1</label>
    </ligand>
</feature>
<evidence type="ECO:0000256" key="9">
    <source>
        <dbReference type="PIRSR" id="PIRSR000005-2"/>
    </source>
</evidence>
<evidence type="ECO:0000256" key="5">
    <source>
        <dbReference type="ARBA" id="ARBA00022764"/>
    </source>
</evidence>
<keyword evidence="2" id="KW-0813">Transport</keyword>
<dbReference type="InterPro" id="IPR036909">
    <property type="entry name" value="Cyt_c-like_dom_sf"/>
</dbReference>
<evidence type="ECO:0000256" key="7">
    <source>
        <dbReference type="ARBA" id="ARBA00023004"/>
    </source>
</evidence>
<keyword evidence="3 8" id="KW-0349">Heme</keyword>
<keyword evidence="7 9" id="KW-0408">Iron</keyword>
<dbReference type="PIRSF" id="PIRSF000005">
    <property type="entry name" value="Cytochrome_c4"/>
    <property type="match status" value="1"/>
</dbReference>
<feature type="binding site" description="axial binding residue" evidence="9">
    <location>
        <position position="85"/>
    </location>
    <ligand>
        <name>heme c</name>
        <dbReference type="ChEBI" id="CHEBI:61717"/>
        <label>1</label>
    </ligand>
    <ligandPart>
        <name>Fe</name>
        <dbReference type="ChEBI" id="CHEBI:18248"/>
    </ligandPart>
</feature>
<evidence type="ECO:0000256" key="4">
    <source>
        <dbReference type="ARBA" id="ARBA00022723"/>
    </source>
</evidence>
<feature type="binding site" description="axial binding residue" evidence="9">
    <location>
        <position position="183"/>
    </location>
    <ligand>
        <name>heme c</name>
        <dbReference type="ChEBI" id="CHEBI:61717"/>
        <label>2</label>
    </ligand>
    <ligandPart>
        <name>Fe</name>
        <dbReference type="ChEBI" id="CHEBI:18248"/>
    </ligandPart>
</feature>
<dbReference type="GO" id="GO:0009055">
    <property type="term" value="F:electron transfer activity"/>
    <property type="evidence" value="ECO:0007669"/>
    <property type="project" value="InterPro"/>
</dbReference>
<dbReference type="SUPFAM" id="SSF46626">
    <property type="entry name" value="Cytochrome c"/>
    <property type="match status" value="2"/>
</dbReference>
<dbReference type="InterPro" id="IPR024167">
    <property type="entry name" value="Cytochrome_c4-like"/>
</dbReference>
<dbReference type="PANTHER" id="PTHR33751:SF9">
    <property type="entry name" value="CYTOCHROME C4"/>
    <property type="match status" value="1"/>
</dbReference>
<feature type="binding site" description="covalent" evidence="8">
    <location>
        <position position="35"/>
    </location>
    <ligand>
        <name>heme c</name>
        <dbReference type="ChEBI" id="CHEBI:61717"/>
        <label>1</label>
    </ligand>
</feature>
<evidence type="ECO:0000256" key="8">
    <source>
        <dbReference type="PIRSR" id="PIRSR000005-1"/>
    </source>
</evidence>
<accession>A0A222G718</accession>
<dbReference type="InterPro" id="IPR050597">
    <property type="entry name" value="Cytochrome_c_Oxidase_Subunit"/>
</dbReference>
<dbReference type="Gene3D" id="1.10.760.10">
    <property type="entry name" value="Cytochrome c-like domain"/>
    <property type="match status" value="2"/>
</dbReference>
<feature type="domain" description="Cytochrome c" evidence="11">
    <location>
        <begin position="115"/>
        <end position="206"/>
    </location>
</feature>
<dbReference type="Pfam" id="PF00034">
    <property type="entry name" value="Cytochrom_C"/>
    <property type="match status" value="2"/>
</dbReference>
<dbReference type="GO" id="GO:0020037">
    <property type="term" value="F:heme binding"/>
    <property type="evidence" value="ECO:0007669"/>
    <property type="project" value="InterPro"/>
</dbReference>
<dbReference type="PRINTS" id="PR00605">
    <property type="entry name" value="CYTCHROMECIC"/>
</dbReference>
<evidence type="ECO:0000256" key="6">
    <source>
        <dbReference type="ARBA" id="ARBA00022982"/>
    </source>
</evidence>
<dbReference type="EMBL" id="CP020465">
    <property type="protein sequence ID" value="ASP47659.1"/>
    <property type="molecule type" value="Genomic_DNA"/>
</dbReference>
<evidence type="ECO:0000256" key="2">
    <source>
        <dbReference type="ARBA" id="ARBA00022448"/>
    </source>
</evidence>
<protein>
    <submittedName>
        <fullName evidence="12">Cytochrome c4</fullName>
    </submittedName>
</protein>
<dbReference type="PROSITE" id="PS51007">
    <property type="entry name" value="CYTC"/>
    <property type="match status" value="2"/>
</dbReference>
<comment type="PTM">
    <text evidence="8">Binds 2 heme c groups covalently per subunit.</text>
</comment>
<evidence type="ECO:0000313" key="12">
    <source>
        <dbReference type="EMBL" id="ASP47659.1"/>
    </source>
</evidence>
<reference evidence="12 13" key="1">
    <citation type="submission" date="2017-08" db="EMBL/GenBank/DDBJ databases">
        <title>Complete genome of Colwellia sp. NB097-1, a psychrophile bacterium ioslated from Bering Sea.</title>
        <authorList>
            <person name="Chen X."/>
        </authorList>
    </citation>
    <scope>NUCLEOTIDE SEQUENCE [LARGE SCALE GENOMIC DNA]</scope>
    <source>
        <strain evidence="12 13">NB097-1</strain>
    </source>
</reference>
<keyword evidence="13" id="KW-1185">Reference proteome</keyword>
<dbReference type="AlphaFoldDB" id="A0A222G718"/>
<evidence type="ECO:0000313" key="13">
    <source>
        <dbReference type="Proteomes" id="UP000202259"/>
    </source>
</evidence>
<dbReference type="GO" id="GO:0005506">
    <property type="term" value="F:iron ion binding"/>
    <property type="evidence" value="ECO:0007669"/>
    <property type="project" value="InterPro"/>
</dbReference>
<keyword evidence="5" id="KW-0574">Periplasm</keyword>